<accession>A0ABZ0SHR0</accession>
<evidence type="ECO:0000256" key="1">
    <source>
        <dbReference type="ARBA" id="ARBA00023015"/>
    </source>
</evidence>
<dbReference type="SUPFAM" id="SSF46689">
    <property type="entry name" value="Homeodomain-like"/>
    <property type="match status" value="2"/>
</dbReference>
<dbReference type="Proteomes" id="UP001323798">
    <property type="component" value="Chromosome"/>
</dbReference>
<gene>
    <name evidence="6" type="ORF">SM116_11980</name>
</gene>
<organism evidence="6 7">
    <name type="scientific">Microbacterium rhizosphaerae</name>
    <dbReference type="NCBI Taxonomy" id="1678237"/>
    <lineage>
        <taxon>Bacteria</taxon>
        <taxon>Bacillati</taxon>
        <taxon>Actinomycetota</taxon>
        <taxon>Actinomycetes</taxon>
        <taxon>Micrococcales</taxon>
        <taxon>Microbacteriaceae</taxon>
        <taxon>Microbacterium</taxon>
    </lineage>
</organism>
<dbReference type="InterPro" id="IPR018060">
    <property type="entry name" value="HTH_AraC"/>
</dbReference>
<proteinExistence type="predicted"/>
<evidence type="ECO:0000313" key="6">
    <source>
        <dbReference type="EMBL" id="WPR88493.1"/>
    </source>
</evidence>
<keyword evidence="3" id="KW-0804">Transcription</keyword>
<evidence type="ECO:0000256" key="4">
    <source>
        <dbReference type="SAM" id="MobiDB-lite"/>
    </source>
</evidence>
<feature type="domain" description="HTH araC/xylS-type" evidence="5">
    <location>
        <begin position="146"/>
        <end position="248"/>
    </location>
</feature>
<dbReference type="Gene3D" id="1.10.10.60">
    <property type="entry name" value="Homeodomain-like"/>
    <property type="match status" value="1"/>
</dbReference>
<dbReference type="InterPro" id="IPR050204">
    <property type="entry name" value="AraC_XylS_family_regulators"/>
</dbReference>
<evidence type="ECO:0000256" key="2">
    <source>
        <dbReference type="ARBA" id="ARBA00023125"/>
    </source>
</evidence>
<feature type="region of interest" description="Disordered" evidence="4">
    <location>
        <begin position="1"/>
        <end position="21"/>
    </location>
</feature>
<keyword evidence="7" id="KW-1185">Reference proteome</keyword>
<dbReference type="PROSITE" id="PS01124">
    <property type="entry name" value="HTH_ARAC_FAMILY_2"/>
    <property type="match status" value="1"/>
</dbReference>
<name>A0ABZ0SHR0_9MICO</name>
<dbReference type="EMBL" id="CP139368">
    <property type="protein sequence ID" value="WPR88493.1"/>
    <property type="molecule type" value="Genomic_DNA"/>
</dbReference>
<dbReference type="Pfam" id="PF12833">
    <property type="entry name" value="HTH_18"/>
    <property type="match status" value="1"/>
</dbReference>
<dbReference type="InterPro" id="IPR009057">
    <property type="entry name" value="Homeodomain-like_sf"/>
</dbReference>
<keyword evidence="2" id="KW-0238">DNA-binding</keyword>
<evidence type="ECO:0000313" key="7">
    <source>
        <dbReference type="Proteomes" id="UP001323798"/>
    </source>
</evidence>
<sequence>MRDEPRSSSGSPVLRRDESGSGLVVSEITTTIAGGVPGSTGADDPQVHGDDVAIDAGALDEFARRVLDRERFHVEFRGWEPETPQATQQWREMVAYVQPLIRRGLTTDPILGRPLQDLIIATFLRTFPTNIDDPVAAPGAVTAAVGRAIRYLEDHFARPVRMPDVVAASRLSPRGLQAAFQRELSCTPSGYLRRIRLTAAHRELRLADSTSSATVAQIARASGFTHIGRFSVAYRDAYGESPRETLRR</sequence>
<keyword evidence="1" id="KW-0805">Transcription regulation</keyword>
<dbReference type="SMART" id="SM00342">
    <property type="entry name" value="HTH_ARAC"/>
    <property type="match status" value="1"/>
</dbReference>
<evidence type="ECO:0000256" key="3">
    <source>
        <dbReference type="ARBA" id="ARBA00023163"/>
    </source>
</evidence>
<dbReference type="PANTHER" id="PTHR46796:SF12">
    <property type="entry name" value="HTH-TYPE DNA-BINDING TRANSCRIPTIONAL ACTIVATOR EUTR"/>
    <property type="match status" value="1"/>
</dbReference>
<dbReference type="RefSeq" id="WP_320941212.1">
    <property type="nucleotide sequence ID" value="NZ_BAABEU010000006.1"/>
</dbReference>
<protein>
    <submittedName>
        <fullName evidence="6">Helix-turn-helix transcriptional regulator</fullName>
    </submittedName>
</protein>
<dbReference type="PANTHER" id="PTHR46796">
    <property type="entry name" value="HTH-TYPE TRANSCRIPTIONAL ACTIVATOR RHAS-RELATED"/>
    <property type="match status" value="1"/>
</dbReference>
<reference evidence="6 7" key="1">
    <citation type="submission" date="2023-11" db="EMBL/GenBank/DDBJ databases">
        <title>Genome sequence of Microbacterium rhizosphaerae KACC 19337.</title>
        <authorList>
            <person name="Choi H."/>
            <person name="Kim S."/>
            <person name="Kim Y."/>
            <person name="Kwon S.-W."/>
            <person name="Heo J."/>
        </authorList>
    </citation>
    <scope>NUCLEOTIDE SEQUENCE [LARGE SCALE GENOMIC DNA]</scope>
    <source>
        <strain evidence="6 7">KACC 19337</strain>
    </source>
</reference>
<evidence type="ECO:0000259" key="5">
    <source>
        <dbReference type="PROSITE" id="PS01124"/>
    </source>
</evidence>